<comment type="caution">
    <text evidence="2">The sequence shown here is derived from an EMBL/GenBank/DDBJ whole genome shotgun (WGS) entry which is preliminary data.</text>
</comment>
<evidence type="ECO:0000313" key="3">
    <source>
        <dbReference type="Proteomes" id="UP000265520"/>
    </source>
</evidence>
<dbReference type="Proteomes" id="UP000265520">
    <property type="component" value="Unassembled WGS sequence"/>
</dbReference>
<evidence type="ECO:0000256" key="1">
    <source>
        <dbReference type="SAM" id="MobiDB-lite"/>
    </source>
</evidence>
<name>A0A392VGQ9_9FABA</name>
<proteinExistence type="predicted"/>
<reference evidence="2 3" key="1">
    <citation type="journal article" date="2018" name="Front. Plant Sci.">
        <title>Red Clover (Trifolium pratense) and Zigzag Clover (T. medium) - A Picture of Genomic Similarities and Differences.</title>
        <authorList>
            <person name="Dluhosova J."/>
            <person name="Istvanek J."/>
            <person name="Nedelnik J."/>
            <person name="Repkova J."/>
        </authorList>
    </citation>
    <scope>NUCLEOTIDE SEQUENCE [LARGE SCALE GENOMIC DNA]</scope>
    <source>
        <strain evidence="3">cv. 10/8</strain>
        <tissue evidence="2">Leaf</tissue>
    </source>
</reference>
<evidence type="ECO:0000313" key="2">
    <source>
        <dbReference type="EMBL" id="MCI86612.1"/>
    </source>
</evidence>
<organism evidence="2 3">
    <name type="scientific">Trifolium medium</name>
    <dbReference type="NCBI Taxonomy" id="97028"/>
    <lineage>
        <taxon>Eukaryota</taxon>
        <taxon>Viridiplantae</taxon>
        <taxon>Streptophyta</taxon>
        <taxon>Embryophyta</taxon>
        <taxon>Tracheophyta</taxon>
        <taxon>Spermatophyta</taxon>
        <taxon>Magnoliopsida</taxon>
        <taxon>eudicotyledons</taxon>
        <taxon>Gunneridae</taxon>
        <taxon>Pentapetalae</taxon>
        <taxon>rosids</taxon>
        <taxon>fabids</taxon>
        <taxon>Fabales</taxon>
        <taxon>Fabaceae</taxon>
        <taxon>Papilionoideae</taxon>
        <taxon>50 kb inversion clade</taxon>
        <taxon>NPAAA clade</taxon>
        <taxon>Hologalegina</taxon>
        <taxon>IRL clade</taxon>
        <taxon>Trifolieae</taxon>
        <taxon>Trifolium</taxon>
    </lineage>
</organism>
<dbReference type="EMBL" id="LXQA011145572">
    <property type="protein sequence ID" value="MCI86612.1"/>
    <property type="molecule type" value="Genomic_DNA"/>
</dbReference>
<sequence length="54" mass="6236">YVNREDDRVKPEVESSNTEQHVNSFTTEEYQALMFLLEASSSMTNARSKVNVRP</sequence>
<keyword evidence="3" id="KW-1185">Reference proteome</keyword>
<feature type="compositionally biased region" description="Basic and acidic residues" evidence="1">
    <location>
        <begin position="1"/>
        <end position="13"/>
    </location>
</feature>
<feature type="non-terminal residue" evidence="2">
    <location>
        <position position="1"/>
    </location>
</feature>
<protein>
    <submittedName>
        <fullName evidence="2">Uncharacterized protein</fullName>
    </submittedName>
</protein>
<dbReference type="AlphaFoldDB" id="A0A392VGQ9"/>
<accession>A0A392VGQ9</accession>
<feature type="region of interest" description="Disordered" evidence="1">
    <location>
        <begin position="1"/>
        <end position="22"/>
    </location>
</feature>